<evidence type="ECO:0000256" key="1">
    <source>
        <dbReference type="SAM" id="MobiDB-lite"/>
    </source>
</evidence>
<sequence>MFQMQVVISSLAAQLRPLKDRALNIVIYVLYLDRERSWLCLEFHRLKLKLGGGSLGCYSWLPRITSWGLCLKWLLCFQVPLDTYVPYGDWREKRVRGPVRQRRQPPSQDEPAEQLPQPETFAAPSAPTQLATDHSYKHIMRHLEMQERLLHRQGRQIANTQLMIRQAFPDTVFEGLVSDDSSESQEF</sequence>
<accession>A0ABU6VG02</accession>
<organism evidence="2 3">
    <name type="scientific">Stylosanthes scabra</name>
    <dbReference type="NCBI Taxonomy" id="79078"/>
    <lineage>
        <taxon>Eukaryota</taxon>
        <taxon>Viridiplantae</taxon>
        <taxon>Streptophyta</taxon>
        <taxon>Embryophyta</taxon>
        <taxon>Tracheophyta</taxon>
        <taxon>Spermatophyta</taxon>
        <taxon>Magnoliopsida</taxon>
        <taxon>eudicotyledons</taxon>
        <taxon>Gunneridae</taxon>
        <taxon>Pentapetalae</taxon>
        <taxon>rosids</taxon>
        <taxon>fabids</taxon>
        <taxon>Fabales</taxon>
        <taxon>Fabaceae</taxon>
        <taxon>Papilionoideae</taxon>
        <taxon>50 kb inversion clade</taxon>
        <taxon>dalbergioids sensu lato</taxon>
        <taxon>Dalbergieae</taxon>
        <taxon>Pterocarpus clade</taxon>
        <taxon>Stylosanthes</taxon>
    </lineage>
</organism>
<evidence type="ECO:0000313" key="2">
    <source>
        <dbReference type="EMBL" id="MED6170883.1"/>
    </source>
</evidence>
<dbReference type="Proteomes" id="UP001341840">
    <property type="component" value="Unassembled WGS sequence"/>
</dbReference>
<keyword evidence="3" id="KW-1185">Reference proteome</keyword>
<name>A0ABU6VG02_9FABA</name>
<gene>
    <name evidence="2" type="ORF">PIB30_035351</name>
</gene>
<protein>
    <submittedName>
        <fullName evidence="2">Uncharacterized protein</fullName>
    </submittedName>
</protein>
<proteinExistence type="predicted"/>
<dbReference type="EMBL" id="JASCZI010151203">
    <property type="protein sequence ID" value="MED6170883.1"/>
    <property type="molecule type" value="Genomic_DNA"/>
</dbReference>
<comment type="caution">
    <text evidence="2">The sequence shown here is derived from an EMBL/GenBank/DDBJ whole genome shotgun (WGS) entry which is preliminary data.</text>
</comment>
<reference evidence="2 3" key="1">
    <citation type="journal article" date="2023" name="Plants (Basel)">
        <title>Bridging the Gap: Combining Genomics and Transcriptomics Approaches to Understand Stylosanthes scabra, an Orphan Legume from the Brazilian Caatinga.</title>
        <authorList>
            <person name="Ferreira-Neto J.R.C."/>
            <person name="da Silva M.D."/>
            <person name="Binneck E."/>
            <person name="de Melo N.F."/>
            <person name="da Silva R.H."/>
            <person name="de Melo A.L.T.M."/>
            <person name="Pandolfi V."/>
            <person name="Bustamante F.O."/>
            <person name="Brasileiro-Vidal A.C."/>
            <person name="Benko-Iseppon A.M."/>
        </authorList>
    </citation>
    <scope>NUCLEOTIDE SEQUENCE [LARGE SCALE GENOMIC DNA]</scope>
    <source>
        <tissue evidence="2">Leaves</tissue>
    </source>
</reference>
<feature type="region of interest" description="Disordered" evidence="1">
    <location>
        <begin position="96"/>
        <end position="129"/>
    </location>
</feature>
<evidence type="ECO:0000313" key="3">
    <source>
        <dbReference type="Proteomes" id="UP001341840"/>
    </source>
</evidence>